<dbReference type="InterPro" id="IPR013112">
    <property type="entry name" value="FAD-bd_8"/>
</dbReference>
<evidence type="ECO:0000313" key="15">
    <source>
        <dbReference type="EMBL" id="PEH88735.1"/>
    </source>
</evidence>
<dbReference type="GO" id="GO:0046872">
    <property type="term" value="F:metal ion binding"/>
    <property type="evidence" value="ECO:0007669"/>
    <property type="project" value="UniProtKB-KW"/>
</dbReference>
<dbReference type="InterPro" id="IPR039261">
    <property type="entry name" value="FNR_nucleotide-bd"/>
</dbReference>
<evidence type="ECO:0000256" key="8">
    <source>
        <dbReference type="ARBA" id="ARBA00022989"/>
    </source>
</evidence>
<dbReference type="PANTHER" id="PTHR47354">
    <property type="entry name" value="NADH OXIDOREDUCTASE HCR"/>
    <property type="match status" value="1"/>
</dbReference>
<evidence type="ECO:0000256" key="12">
    <source>
        <dbReference type="ARBA" id="ARBA00023136"/>
    </source>
</evidence>
<comment type="caution">
    <text evidence="15">The sequence shown here is derived from an EMBL/GenBank/DDBJ whole genome shotgun (WGS) entry which is preliminary data.</text>
</comment>
<evidence type="ECO:0000313" key="16">
    <source>
        <dbReference type="Proteomes" id="UP000220246"/>
    </source>
</evidence>
<dbReference type="GO" id="GO:0050660">
    <property type="term" value="F:flavin adenine dinucleotide binding"/>
    <property type="evidence" value="ECO:0007669"/>
    <property type="project" value="TreeGrafter"/>
</dbReference>
<dbReference type="InterPro" id="IPR013130">
    <property type="entry name" value="Fe3_Rdtase_TM_dom"/>
</dbReference>
<evidence type="ECO:0000256" key="3">
    <source>
        <dbReference type="ARBA" id="ARBA00022630"/>
    </source>
</evidence>
<dbReference type="EMBL" id="PDEA01000001">
    <property type="protein sequence ID" value="PEH88735.1"/>
    <property type="molecule type" value="Genomic_DNA"/>
</dbReference>
<dbReference type="Gene3D" id="2.40.30.10">
    <property type="entry name" value="Translation factors"/>
    <property type="match status" value="1"/>
</dbReference>
<dbReference type="InterPro" id="IPR017927">
    <property type="entry name" value="FAD-bd_FR_type"/>
</dbReference>
<evidence type="ECO:0000256" key="5">
    <source>
        <dbReference type="ARBA" id="ARBA00022714"/>
    </source>
</evidence>
<dbReference type="Proteomes" id="UP000220246">
    <property type="component" value="Unassembled WGS sequence"/>
</dbReference>
<evidence type="ECO:0000256" key="1">
    <source>
        <dbReference type="ARBA" id="ARBA00001974"/>
    </source>
</evidence>
<feature type="transmembrane region" description="Helical" evidence="13">
    <location>
        <begin position="49"/>
        <end position="69"/>
    </location>
</feature>
<evidence type="ECO:0000256" key="7">
    <source>
        <dbReference type="ARBA" id="ARBA00022827"/>
    </source>
</evidence>
<evidence type="ECO:0000256" key="13">
    <source>
        <dbReference type="SAM" id="Phobius"/>
    </source>
</evidence>
<protein>
    <submittedName>
        <fullName evidence="15">Ferric reductase</fullName>
    </submittedName>
</protein>
<keyword evidence="12 13" id="KW-0472">Membrane</keyword>
<evidence type="ECO:0000256" key="2">
    <source>
        <dbReference type="ARBA" id="ARBA00004141"/>
    </source>
</evidence>
<feature type="transmembrane region" description="Helical" evidence="13">
    <location>
        <begin position="200"/>
        <end position="218"/>
    </location>
</feature>
<dbReference type="RefSeq" id="WP_066539068.1">
    <property type="nucleotide sequence ID" value="NZ_PDEA01000001.1"/>
</dbReference>
<dbReference type="GO" id="GO:0016020">
    <property type="term" value="C:membrane"/>
    <property type="evidence" value="ECO:0007669"/>
    <property type="project" value="UniProtKB-SubCell"/>
</dbReference>
<evidence type="ECO:0000256" key="6">
    <source>
        <dbReference type="ARBA" id="ARBA00022723"/>
    </source>
</evidence>
<dbReference type="SUPFAM" id="SSF52343">
    <property type="entry name" value="Ferredoxin reductase-like, C-terminal NADP-linked domain"/>
    <property type="match status" value="1"/>
</dbReference>
<dbReference type="Gene3D" id="3.40.50.80">
    <property type="entry name" value="Nucleotide-binding domain of ferredoxin-NADP reductase (FNR) module"/>
    <property type="match status" value="1"/>
</dbReference>
<feature type="transmembrane region" description="Helical" evidence="13">
    <location>
        <begin position="90"/>
        <end position="105"/>
    </location>
</feature>
<dbReference type="PANTHER" id="PTHR47354:SF8">
    <property type="entry name" value="1,2-PHENYLACETYL-COA EPOXIDASE, SUBUNIT E"/>
    <property type="match status" value="1"/>
</dbReference>
<keyword evidence="16" id="KW-1185">Reference proteome</keyword>
<dbReference type="InterPro" id="IPR050415">
    <property type="entry name" value="MRET"/>
</dbReference>
<gene>
    <name evidence="15" type="ORF">CRM82_09080</name>
</gene>
<sequence length="474" mass="52446">MRVRGIWAAWAAVLTAAWMLALWAEQGQGLVAGANGESVQWAWLLRRDLLLLTGVWSLGMLSLTMWLALRQPWMERPLGGMDQVYRLHKWLGTTAAVAAVMHWIAKESSAWIKTVWGTAGRPARDAMLPWLAEGRSWAKDLGEWAFYALLLLVALTLWRRLLPYKPWRWLHRVMPVLYGALVFHSLVLLPQAYWQQPVGWLMGALMVLGSAAALWALAGRIGRARRYAAQVHAVQLLGTRPAQDPLEVLCALPAHWPGHRAGQFVFVRWDAWEGAHPFTVASAPGACGQTADGRTLLRLVIKPLGDYTAQLHRRLHAGQAMQIEGPYGRFDGRAPHADGQAVPVQVWVAAGVGITPFLAWLEARQPGSMPHAEAPGDGLSAAHLHYCTRDAATDRLLPRVQNLCAEACPPMGLTVHDAAQGQWLRPQDLEHHGPELDLWVCGPQSLGDALQQGAQAVRAQGGRWRLHREAFGMR</sequence>
<dbReference type="GeneID" id="80800755"/>
<feature type="transmembrane region" description="Helical" evidence="13">
    <location>
        <begin position="173"/>
        <end position="194"/>
    </location>
</feature>
<keyword evidence="9" id="KW-0560">Oxidoreductase</keyword>
<keyword evidence="5" id="KW-0001">2Fe-2S</keyword>
<comment type="subcellular location">
    <subcellularLocation>
        <location evidence="2">Membrane</location>
        <topology evidence="2">Multi-pass membrane protein</topology>
    </subcellularLocation>
</comment>
<proteinExistence type="predicted"/>
<dbReference type="GO" id="GO:0051537">
    <property type="term" value="F:2 iron, 2 sulfur cluster binding"/>
    <property type="evidence" value="ECO:0007669"/>
    <property type="project" value="UniProtKB-KW"/>
</dbReference>
<organism evidence="15 16">
    <name type="scientific">Comamonas terrigena</name>
    <dbReference type="NCBI Taxonomy" id="32013"/>
    <lineage>
        <taxon>Bacteria</taxon>
        <taxon>Pseudomonadati</taxon>
        <taxon>Pseudomonadota</taxon>
        <taxon>Betaproteobacteria</taxon>
        <taxon>Burkholderiales</taxon>
        <taxon>Comamonadaceae</taxon>
        <taxon>Comamonas</taxon>
    </lineage>
</organism>
<dbReference type="Pfam" id="PF08022">
    <property type="entry name" value="FAD_binding_8"/>
    <property type="match status" value="1"/>
</dbReference>
<dbReference type="GO" id="GO:0016491">
    <property type="term" value="F:oxidoreductase activity"/>
    <property type="evidence" value="ECO:0007669"/>
    <property type="project" value="UniProtKB-KW"/>
</dbReference>
<evidence type="ECO:0000256" key="9">
    <source>
        <dbReference type="ARBA" id="ARBA00023002"/>
    </source>
</evidence>
<dbReference type="CDD" id="cd06198">
    <property type="entry name" value="FNR_like_3"/>
    <property type="match status" value="1"/>
</dbReference>
<keyword evidence="10" id="KW-0408">Iron</keyword>
<keyword evidence="3" id="KW-0285">Flavoprotein</keyword>
<evidence type="ECO:0000256" key="4">
    <source>
        <dbReference type="ARBA" id="ARBA00022692"/>
    </source>
</evidence>
<keyword evidence="4 13" id="KW-0812">Transmembrane</keyword>
<comment type="cofactor">
    <cofactor evidence="1">
        <name>FAD</name>
        <dbReference type="ChEBI" id="CHEBI:57692"/>
    </cofactor>
</comment>
<feature type="transmembrane region" description="Helical" evidence="13">
    <location>
        <begin position="144"/>
        <end position="161"/>
    </location>
</feature>
<evidence type="ECO:0000256" key="11">
    <source>
        <dbReference type="ARBA" id="ARBA00023014"/>
    </source>
</evidence>
<dbReference type="SUPFAM" id="SSF63380">
    <property type="entry name" value="Riboflavin synthase domain-like"/>
    <property type="match status" value="1"/>
</dbReference>
<dbReference type="STRING" id="1219032.GCA_001515545_02783"/>
<name>A0A2A7UTV2_COMTR</name>
<feature type="domain" description="FAD-binding FR-type" evidence="14">
    <location>
        <begin position="224"/>
        <end position="333"/>
    </location>
</feature>
<dbReference type="AlphaFoldDB" id="A0A2A7UTV2"/>
<keyword evidence="8 13" id="KW-1133">Transmembrane helix</keyword>
<dbReference type="OrthoDB" id="9796486at2"/>
<keyword evidence="11" id="KW-0411">Iron-sulfur</keyword>
<accession>A0A2A7UTV2</accession>
<reference evidence="16" key="1">
    <citation type="submission" date="2017-09" db="EMBL/GenBank/DDBJ databases">
        <title>FDA dAtabase for Regulatory Grade micrObial Sequences (FDA-ARGOS): Supporting development and validation of Infectious Disease Dx tests.</title>
        <authorList>
            <person name="Minogue T."/>
            <person name="Wolcott M."/>
            <person name="Wasieloski L."/>
            <person name="Aguilar W."/>
            <person name="Moore D."/>
            <person name="Tallon L."/>
            <person name="Sadzewicz L."/>
            <person name="Ott S."/>
            <person name="Zhao X."/>
            <person name="Nagaraj S."/>
            <person name="Vavikolanu K."/>
            <person name="Aluvathingal J."/>
            <person name="Nadendla S."/>
            <person name="Sichtig H."/>
        </authorList>
    </citation>
    <scope>NUCLEOTIDE SEQUENCE [LARGE SCALE GENOMIC DNA]</scope>
    <source>
        <strain evidence="16">FDAARGOS_394</strain>
    </source>
</reference>
<dbReference type="InterPro" id="IPR017938">
    <property type="entry name" value="Riboflavin_synthase-like_b-brl"/>
</dbReference>
<keyword evidence="7" id="KW-0274">FAD</keyword>
<evidence type="ECO:0000256" key="10">
    <source>
        <dbReference type="ARBA" id="ARBA00023004"/>
    </source>
</evidence>
<evidence type="ECO:0000259" key="14">
    <source>
        <dbReference type="PROSITE" id="PS51384"/>
    </source>
</evidence>
<dbReference type="PROSITE" id="PS51384">
    <property type="entry name" value="FAD_FR"/>
    <property type="match status" value="1"/>
</dbReference>
<dbReference type="Pfam" id="PF01794">
    <property type="entry name" value="Ferric_reduct"/>
    <property type="match status" value="1"/>
</dbReference>
<keyword evidence="6" id="KW-0479">Metal-binding</keyword>